<dbReference type="AlphaFoldDB" id="A0A921NB98"/>
<dbReference type="EMBL" id="DYTV01000092">
    <property type="protein sequence ID" value="HJH11352.1"/>
    <property type="molecule type" value="Genomic_DNA"/>
</dbReference>
<reference evidence="1" key="1">
    <citation type="journal article" date="2021" name="PeerJ">
        <title>Extensive microbial diversity within the chicken gut microbiome revealed by metagenomics and culture.</title>
        <authorList>
            <person name="Gilroy R."/>
            <person name="Ravi A."/>
            <person name="Getino M."/>
            <person name="Pursley I."/>
            <person name="Horton D.L."/>
            <person name="Alikhan N.F."/>
            <person name="Baker D."/>
            <person name="Gharbi K."/>
            <person name="Hall N."/>
            <person name="Watson M."/>
            <person name="Adriaenssens E.M."/>
            <person name="Foster-Nyarko E."/>
            <person name="Jarju S."/>
            <person name="Secka A."/>
            <person name="Antonio M."/>
            <person name="Oren A."/>
            <person name="Chaudhuri R.R."/>
            <person name="La Ragione R."/>
            <person name="Hildebrand F."/>
            <person name="Pallen M.J."/>
        </authorList>
    </citation>
    <scope>NUCLEOTIDE SEQUENCE</scope>
    <source>
        <strain evidence="1">CHK160-4876</strain>
    </source>
</reference>
<comment type="caution">
    <text evidence="1">The sequence shown here is derived from an EMBL/GenBank/DDBJ whole genome shotgun (WGS) entry which is preliminary data.</text>
</comment>
<evidence type="ECO:0000313" key="1">
    <source>
        <dbReference type="EMBL" id="HJH11352.1"/>
    </source>
</evidence>
<proteinExistence type="predicted"/>
<accession>A0A921NB98</accession>
<name>A0A921NB98_9BACL</name>
<dbReference type="RefSeq" id="WP_153060877.1">
    <property type="nucleotide sequence ID" value="NZ_QAFW01000015.1"/>
</dbReference>
<organism evidence="1 2">
    <name type="scientific">Metalysinibacillus jejuensis</name>
    <dbReference type="NCBI Taxonomy" id="914327"/>
    <lineage>
        <taxon>Bacteria</taxon>
        <taxon>Bacillati</taxon>
        <taxon>Bacillota</taxon>
        <taxon>Bacilli</taxon>
        <taxon>Bacillales</taxon>
        <taxon>Caryophanaceae</taxon>
        <taxon>Metalysinibacillus</taxon>
    </lineage>
</organism>
<dbReference type="Proteomes" id="UP000700212">
    <property type="component" value="Unassembled WGS sequence"/>
</dbReference>
<evidence type="ECO:0000313" key="2">
    <source>
        <dbReference type="Proteomes" id="UP000700212"/>
    </source>
</evidence>
<sequence>MDITKIQPDEVNCFIEGDYSVYELTSTIASAPAIFNELIQRYFTYPFYITFEGYDDVRSAILTDDTIEWISDIGSVLTMQGNAVYHKGVPSFRATINSANDLMHFLRHNYRYAVENNFFAATQYKYVTYKPVIQDRRTQSFAYLHACMHPHFVMFGENAQSVIIGTSTERTEEALYDKLQIALK</sequence>
<dbReference type="OrthoDB" id="2939946at2"/>
<gene>
    <name evidence="1" type="ORF">K8V30_06680</name>
</gene>
<protein>
    <submittedName>
        <fullName evidence="1">Uncharacterized protein</fullName>
    </submittedName>
</protein>
<reference evidence="1" key="2">
    <citation type="submission" date="2021-09" db="EMBL/GenBank/DDBJ databases">
        <authorList>
            <person name="Gilroy R."/>
        </authorList>
    </citation>
    <scope>NUCLEOTIDE SEQUENCE</scope>
    <source>
        <strain evidence="1">CHK160-4876</strain>
    </source>
</reference>